<accession>A0A6N9Q857</accession>
<keyword evidence="1" id="KW-0472">Membrane</keyword>
<proteinExistence type="predicted"/>
<dbReference type="AlphaFoldDB" id="A0A6N9Q857"/>
<keyword evidence="3" id="KW-1185">Reference proteome</keyword>
<feature type="transmembrane region" description="Helical" evidence="1">
    <location>
        <begin position="82"/>
        <end position="104"/>
    </location>
</feature>
<feature type="transmembrane region" description="Helical" evidence="1">
    <location>
        <begin position="166"/>
        <end position="187"/>
    </location>
</feature>
<feature type="transmembrane region" description="Helical" evidence="1">
    <location>
        <begin position="125"/>
        <end position="146"/>
    </location>
</feature>
<evidence type="ECO:0000313" key="2">
    <source>
        <dbReference type="EMBL" id="NBI31057.1"/>
    </source>
</evidence>
<organism evidence="2 3">
    <name type="scientific">Chengkuizengella marina</name>
    <dbReference type="NCBI Taxonomy" id="2507566"/>
    <lineage>
        <taxon>Bacteria</taxon>
        <taxon>Bacillati</taxon>
        <taxon>Bacillota</taxon>
        <taxon>Bacilli</taxon>
        <taxon>Bacillales</taxon>
        <taxon>Paenibacillaceae</taxon>
        <taxon>Chengkuizengella</taxon>
    </lineage>
</organism>
<keyword evidence="1" id="KW-0812">Transmembrane</keyword>
<feature type="transmembrane region" description="Helical" evidence="1">
    <location>
        <begin position="17"/>
        <end position="38"/>
    </location>
</feature>
<reference evidence="2 3" key="1">
    <citation type="submission" date="2019-01" db="EMBL/GenBank/DDBJ databases">
        <title>Chengkuizengella sp. nov., isolated from deep-sea sediment of East Pacific Ocean.</title>
        <authorList>
            <person name="Yang J."/>
            <person name="Lai Q."/>
            <person name="Shao Z."/>
        </authorList>
    </citation>
    <scope>NUCLEOTIDE SEQUENCE [LARGE SCALE GENOMIC DNA]</scope>
    <source>
        <strain evidence="2 3">YPA3-1-1</strain>
    </source>
</reference>
<gene>
    <name evidence="2" type="ORF">ERL59_19085</name>
</gene>
<dbReference type="EMBL" id="SIJB01000056">
    <property type="protein sequence ID" value="NBI31057.1"/>
    <property type="molecule type" value="Genomic_DNA"/>
</dbReference>
<sequence length="274" mass="32027">MIVHIIKQGWKTTNQNMVYILLFSMYQLVCGIFLYRWIEVGIVSISQRFPDSNLMDARQLFIIEGQFLITDGDFMLKYLSPLLIFIGIRWIVSPLMNAGLFYAIHHKDSHSSKPLFLQGVLKLGSSFFIISCIHLLLSSFPLFWIFSFLKNTLESYTTPMSLLWNAAPILITYIVYTWIIHILFMYIQWGKTTNNNITSPIVFMLKNIVITMGLSLIIMIIIGVVTALFFSTSMMWVGFLAIIVNQIQYFIRVYLKIWEISTQYHFWVQKKEPQ</sequence>
<dbReference type="Proteomes" id="UP000448943">
    <property type="component" value="Unassembled WGS sequence"/>
</dbReference>
<feature type="transmembrane region" description="Helical" evidence="1">
    <location>
        <begin position="208"/>
        <end position="230"/>
    </location>
</feature>
<protein>
    <submittedName>
        <fullName evidence="2">Uncharacterized protein</fullName>
    </submittedName>
</protein>
<name>A0A6N9Q857_9BACL</name>
<evidence type="ECO:0000256" key="1">
    <source>
        <dbReference type="SAM" id="Phobius"/>
    </source>
</evidence>
<comment type="caution">
    <text evidence="2">The sequence shown here is derived from an EMBL/GenBank/DDBJ whole genome shotgun (WGS) entry which is preliminary data.</text>
</comment>
<dbReference type="OrthoDB" id="2677607at2"/>
<feature type="transmembrane region" description="Helical" evidence="1">
    <location>
        <begin position="236"/>
        <end position="255"/>
    </location>
</feature>
<keyword evidence="1" id="KW-1133">Transmembrane helix</keyword>
<evidence type="ECO:0000313" key="3">
    <source>
        <dbReference type="Proteomes" id="UP000448943"/>
    </source>
</evidence>
<dbReference type="RefSeq" id="WP_160647877.1">
    <property type="nucleotide sequence ID" value="NZ_SIJB01000056.1"/>
</dbReference>